<keyword evidence="3" id="KW-1185">Reference proteome</keyword>
<sequence>MRNTGPETMAWFEYQHECVALRIIRNLRDSDITSVVTEWSTDYALLKEPGGDVEFVSVKHREPSQPPWSLAELLKTRIFKDLHTIWVGMERRGQYTFETSGGADPKLRFFLQNPSASDMNSEIQRVAQSLEITLEETSDFLAVFSMTTGLPHRAHISDKAVRELAAVLESWGMDGRAAESRYTALLARIVHASTDRPPTPDERTIWLAGFTKTVRDRLATAEQDRRTISMEQARDLLRSQVQPAGWRSDRPSSPTLYAPQNFIGRENEARVLRESLVSRSTNTGQPALVLITGEPGIGKTSLARHALAPIADLPEVRATVLQAEDFRTGQDIVDSLLAVLVPPDRPIEGPPLERTAELSRLTHAGRTVVLLDGVRQEECLREFVHLGLDVDLVCTSRSRLSGLLDLSPIVLELLPLPAADAAALVATVVGDQLTAADRLKLGEACSGSPLAIAIAAARLARQPKMNVERYFQILADPILTMTALKVGQRSMTAIINDSFQSLPEIQREILVTMGVLPSAPISVTVLSAALQLNIHEILRKSSPSDLEGELFDLCESNLIEQIDDQRFRLHDLIYSFARTQAFAQYDANTRLHMVKQTCLSYARVFATSEDPGRTFEISEMEADRQGALHIIVEASRLELWNDSIDLVGPLTSFLVLRGHWRDMQIMYEQVHAGAQATNNASWMTAALFNLAQASQRLGRTNAALDLYRQAHQAALESDDYQILALTRLALGRLLLQAGQSSAAIDVVRPSLGILRELGTNDEIAQALHLIGEAYVVSGHLRAGKRYLRNAARLSEKHLANTAPHPEAASARWMSGIADSLSEEQILAALAQVRKRGHRNGEAELVLALGKIQERLDPTPTRAILSYYEAIEKFRETNLVGSLVQALYLYGRALRNSPRHPEAIASLSESVDLAIQVGNAPQAVMSMNSLADIYSEIGHEELVEALHSDAVSIAAQTGNFVLVASVEQARGRHLFLRGRMRQAAETFAKASDILTQLGPSDTLSHCRSSHAEALVNSGEAVQAGKILERLLLQDPQYLSDQTRAFTLRVLARVYLERNLLNEAVKAIDDSIKRARESRSPLEHVQSLAMRANILRRQEKYDDAIRDYEAAFNQAQELGQLQIMLRVMANRASMYQYMDDTEKAEQEIRRLLGFCEKLKISGLEASLNNSLGAILMDKGDEVAAASHFACAREIATQQGNQKLAATAGLNEARSTLSWAPERSSKAAASAVALFSGFEDWTSAARALSAQVRADELTDQTQGLKTHLQRATVGIPRPLADALYELLYGEDVEVSLQDSMIRTKIEVLSLVKKSEQQRMIDRLRTSRQTCFACSLIIPPEDSSNLMALTSEKAPGQTFFQLAHLACASSSVLHTKEVYFRKTLFDVECCYFRPGRAALVIDCHGGWSINSEGCISDPILDLFRSHGFIEGESYMSRLAHSSKLSDTALSATLTGANFRLKNGSNIIFSTHLDFYDHWRLALRKGTIDMLVGRGLSGLVSDDPANLVAAIERGEVVAGQVPIRLLKP</sequence>
<dbReference type="RefSeq" id="WP_214160683.1">
    <property type="nucleotide sequence ID" value="NZ_JAHBAY010000024.1"/>
</dbReference>
<protein>
    <submittedName>
        <fullName evidence="2">Tetratricopeptide repeat protein</fullName>
    </submittedName>
</protein>
<accession>A0ABS5TTN2</accession>
<dbReference type="InterPro" id="IPR011990">
    <property type="entry name" value="TPR-like_helical_dom_sf"/>
</dbReference>
<dbReference type="SUPFAM" id="SSF52540">
    <property type="entry name" value="P-loop containing nucleoside triphosphate hydrolases"/>
    <property type="match status" value="1"/>
</dbReference>
<organism evidence="2 3">
    <name type="scientific">Kineosporia corallincola</name>
    <dbReference type="NCBI Taxonomy" id="2835133"/>
    <lineage>
        <taxon>Bacteria</taxon>
        <taxon>Bacillati</taxon>
        <taxon>Actinomycetota</taxon>
        <taxon>Actinomycetes</taxon>
        <taxon>Kineosporiales</taxon>
        <taxon>Kineosporiaceae</taxon>
        <taxon>Kineosporia</taxon>
    </lineage>
</organism>
<evidence type="ECO:0000259" key="1">
    <source>
        <dbReference type="Pfam" id="PF13191"/>
    </source>
</evidence>
<gene>
    <name evidence="2" type="ORF">KIH74_34680</name>
</gene>
<dbReference type="Gene3D" id="1.25.40.10">
    <property type="entry name" value="Tetratricopeptide repeat domain"/>
    <property type="match status" value="3"/>
</dbReference>
<dbReference type="InterPro" id="IPR027417">
    <property type="entry name" value="P-loop_NTPase"/>
</dbReference>
<dbReference type="EMBL" id="JAHBAY010000024">
    <property type="protein sequence ID" value="MBT0774143.1"/>
    <property type="molecule type" value="Genomic_DNA"/>
</dbReference>
<reference evidence="2 3" key="1">
    <citation type="submission" date="2021-05" db="EMBL/GenBank/DDBJ databases">
        <title>Kineosporia and Streptomyces sp. nov. two new marine actinobacteria isolated from Coral.</title>
        <authorList>
            <person name="Buangrab K."/>
            <person name="Sutthacheep M."/>
            <person name="Yeemin T."/>
            <person name="Harunari E."/>
            <person name="Igarashi Y."/>
            <person name="Kanchanasin P."/>
            <person name="Tanasupawat S."/>
            <person name="Phongsopitanun W."/>
        </authorList>
    </citation>
    <scope>NUCLEOTIDE SEQUENCE [LARGE SCALE GENOMIC DNA]</scope>
    <source>
        <strain evidence="2 3">J2-2</strain>
    </source>
</reference>
<dbReference type="InterPro" id="IPR019734">
    <property type="entry name" value="TPR_rpt"/>
</dbReference>
<dbReference type="PANTHER" id="PTHR47691">
    <property type="entry name" value="REGULATOR-RELATED"/>
    <property type="match status" value="1"/>
</dbReference>
<dbReference type="Pfam" id="PF13191">
    <property type="entry name" value="AAA_16"/>
    <property type="match status" value="1"/>
</dbReference>
<dbReference type="PANTHER" id="PTHR47691:SF3">
    <property type="entry name" value="HTH-TYPE TRANSCRIPTIONAL REGULATOR RV0890C-RELATED"/>
    <property type="match status" value="1"/>
</dbReference>
<evidence type="ECO:0000313" key="3">
    <source>
        <dbReference type="Proteomes" id="UP001197247"/>
    </source>
</evidence>
<evidence type="ECO:0000313" key="2">
    <source>
        <dbReference type="EMBL" id="MBT0774143.1"/>
    </source>
</evidence>
<name>A0ABS5TTN2_9ACTN</name>
<dbReference type="Gene3D" id="3.40.50.300">
    <property type="entry name" value="P-loop containing nucleotide triphosphate hydrolases"/>
    <property type="match status" value="1"/>
</dbReference>
<dbReference type="InterPro" id="IPR041664">
    <property type="entry name" value="AAA_16"/>
</dbReference>
<dbReference type="Proteomes" id="UP001197247">
    <property type="component" value="Unassembled WGS sequence"/>
</dbReference>
<dbReference type="SUPFAM" id="SSF48452">
    <property type="entry name" value="TPR-like"/>
    <property type="match status" value="3"/>
</dbReference>
<comment type="caution">
    <text evidence="2">The sequence shown here is derived from an EMBL/GenBank/DDBJ whole genome shotgun (WGS) entry which is preliminary data.</text>
</comment>
<dbReference type="SMART" id="SM00028">
    <property type="entry name" value="TPR"/>
    <property type="match status" value="8"/>
</dbReference>
<feature type="domain" description="Orc1-like AAA ATPase" evidence="1">
    <location>
        <begin position="261"/>
        <end position="321"/>
    </location>
</feature>
<proteinExistence type="predicted"/>